<accession>C8S3B7</accession>
<protein>
    <submittedName>
        <fullName evidence="2">Uncharacterized protein</fullName>
    </submittedName>
</protein>
<dbReference type="Proteomes" id="UP000010121">
    <property type="component" value="Unassembled WGS sequence"/>
</dbReference>
<keyword evidence="1" id="KW-0732">Signal</keyword>
<gene>
    <name evidence="2" type="ORF">Rsw2DRAFT_2545</name>
</gene>
<evidence type="ECO:0000313" key="2">
    <source>
        <dbReference type="EMBL" id="EEW24482.1"/>
    </source>
</evidence>
<dbReference type="STRING" id="371731.Rsw2DRAFT_2545"/>
<evidence type="ECO:0000256" key="1">
    <source>
        <dbReference type="SAM" id="SignalP"/>
    </source>
</evidence>
<dbReference type="OrthoDB" id="7863102at2"/>
<feature type="chain" id="PRO_5002990526" evidence="1">
    <location>
        <begin position="18"/>
        <end position="158"/>
    </location>
</feature>
<feature type="signal peptide" evidence="1">
    <location>
        <begin position="1"/>
        <end position="17"/>
    </location>
</feature>
<comment type="caution">
    <text evidence="2">The sequence shown here is derived from an EMBL/GenBank/DDBJ whole genome shotgun (WGS) entry which is preliminary data.</text>
</comment>
<name>C8S3B7_9RHOB</name>
<dbReference type="AlphaFoldDB" id="C8S3B7"/>
<reference evidence="2 3" key="1">
    <citation type="submission" date="2009-08" db="EMBL/GenBank/DDBJ databases">
        <title>The draft genome of Rhodobacter sp. SW2.</title>
        <authorList>
            <consortium name="US DOE Joint Genome Institute (JGI-PGF)"/>
            <person name="Lucas S."/>
            <person name="Copeland A."/>
            <person name="Lapidus A."/>
            <person name="Glavina del Rio T."/>
            <person name="Tice H."/>
            <person name="Bruce D."/>
            <person name="Goodwin L."/>
            <person name="Pitluck S."/>
            <person name="Larimer F."/>
            <person name="Land M.L."/>
            <person name="Hauser L."/>
            <person name="Emerson D."/>
        </authorList>
    </citation>
    <scope>NUCLEOTIDE SEQUENCE [LARGE SCALE GENOMIC DNA]</scope>
    <source>
        <strain evidence="2 3">SW2</strain>
    </source>
</reference>
<proteinExistence type="predicted"/>
<organism evidence="2 3">
    <name type="scientific">Rhodobacter ferrooxidans</name>
    <dbReference type="NCBI Taxonomy" id="371731"/>
    <lineage>
        <taxon>Bacteria</taxon>
        <taxon>Pseudomonadati</taxon>
        <taxon>Pseudomonadota</taxon>
        <taxon>Alphaproteobacteria</taxon>
        <taxon>Rhodobacterales</taxon>
        <taxon>Rhodobacter group</taxon>
        <taxon>Rhodobacter</taxon>
    </lineage>
</organism>
<dbReference type="RefSeq" id="WP_008031584.1">
    <property type="nucleotide sequence ID" value="NZ_ACYY01000018.1"/>
</dbReference>
<evidence type="ECO:0000313" key="3">
    <source>
        <dbReference type="Proteomes" id="UP000010121"/>
    </source>
</evidence>
<keyword evidence="3" id="KW-1185">Reference proteome</keyword>
<dbReference type="EMBL" id="ACYY01000018">
    <property type="protein sequence ID" value="EEW24482.1"/>
    <property type="molecule type" value="Genomic_DNA"/>
</dbReference>
<sequence length="158" mass="15833">MIRHTLLALLLATPALAQDASPQGQLVEGYLACLLGAGDVPATMQALAAQGWVEGDGEDGLIFMSPGVGDTVFAYMADDGGFCHVESTSIDSATASELLAATLEGAGITGIEYNKSEDGCTELGFGEGATATITSGGNDPQCGSDSNSGVRFVPAALG</sequence>